<organism evidence="1 2">
    <name type="scientific">Marivirga aurantiaca</name>
    <dbReference type="NCBI Taxonomy" id="2802615"/>
    <lineage>
        <taxon>Bacteria</taxon>
        <taxon>Pseudomonadati</taxon>
        <taxon>Bacteroidota</taxon>
        <taxon>Cytophagia</taxon>
        <taxon>Cytophagales</taxon>
        <taxon>Marivirgaceae</taxon>
        <taxon>Marivirga</taxon>
    </lineage>
</organism>
<gene>
    <name evidence="1" type="ORF">JKA74_01205</name>
</gene>
<dbReference type="RefSeq" id="WP_201429323.1">
    <property type="nucleotide sequence ID" value="NZ_JAEQBW010000001.1"/>
</dbReference>
<dbReference type="AlphaFoldDB" id="A0A935C565"/>
<dbReference type="Proteomes" id="UP000611723">
    <property type="component" value="Unassembled WGS sequence"/>
</dbReference>
<reference evidence="1" key="1">
    <citation type="submission" date="2021-01" db="EMBL/GenBank/DDBJ databases">
        <title>Marivirga aurantiaca sp. nov., isolated from intertidal surface sediments.</title>
        <authorList>
            <person name="Zhang M."/>
        </authorList>
    </citation>
    <scope>NUCLEOTIDE SEQUENCE</scope>
    <source>
        <strain evidence="1">S37H4</strain>
    </source>
</reference>
<evidence type="ECO:0000313" key="2">
    <source>
        <dbReference type="Proteomes" id="UP000611723"/>
    </source>
</evidence>
<proteinExistence type="predicted"/>
<comment type="caution">
    <text evidence="1">The sequence shown here is derived from an EMBL/GenBank/DDBJ whole genome shotgun (WGS) entry which is preliminary data.</text>
</comment>
<protein>
    <submittedName>
        <fullName evidence="1">Uncharacterized protein</fullName>
    </submittedName>
</protein>
<accession>A0A935C565</accession>
<keyword evidence="2" id="KW-1185">Reference proteome</keyword>
<dbReference type="EMBL" id="JAEQBW010000001">
    <property type="protein sequence ID" value="MBK6263635.1"/>
    <property type="molecule type" value="Genomic_DNA"/>
</dbReference>
<sequence>MKDGRQIRKFVGESNFINIPPQYLFEFKDAQLIHNHPSNNTFSIEDIRMAIFHNVKEMYVITKDFSYSIKRPGIWPIDIEDRTTNIVLSKSKSIANEVVDKMISQFEIGVNDKEAIIFHYIWIFFFDYYKIDYERKEHSKNI</sequence>
<name>A0A935C565_9BACT</name>
<evidence type="ECO:0000313" key="1">
    <source>
        <dbReference type="EMBL" id="MBK6263635.1"/>
    </source>
</evidence>